<dbReference type="AlphaFoldDB" id="A0AAW0GL43"/>
<reference evidence="1 2" key="1">
    <citation type="submission" date="2022-09" db="EMBL/GenBank/DDBJ databases">
        <authorList>
            <person name="Palmer J.M."/>
        </authorList>
    </citation>
    <scope>NUCLEOTIDE SEQUENCE [LARGE SCALE GENOMIC DNA]</scope>
    <source>
        <strain evidence="1 2">DSM 7382</strain>
    </source>
</reference>
<dbReference type="EMBL" id="JASBNA010000003">
    <property type="protein sequence ID" value="KAK7694073.1"/>
    <property type="molecule type" value="Genomic_DNA"/>
</dbReference>
<evidence type="ECO:0000313" key="2">
    <source>
        <dbReference type="Proteomes" id="UP001385951"/>
    </source>
</evidence>
<proteinExistence type="predicted"/>
<dbReference type="Proteomes" id="UP001385951">
    <property type="component" value="Unassembled WGS sequence"/>
</dbReference>
<keyword evidence="2" id="KW-1185">Reference proteome</keyword>
<organism evidence="1 2">
    <name type="scientific">Cerrena zonata</name>
    <dbReference type="NCBI Taxonomy" id="2478898"/>
    <lineage>
        <taxon>Eukaryota</taxon>
        <taxon>Fungi</taxon>
        <taxon>Dikarya</taxon>
        <taxon>Basidiomycota</taxon>
        <taxon>Agaricomycotina</taxon>
        <taxon>Agaricomycetes</taxon>
        <taxon>Polyporales</taxon>
        <taxon>Cerrenaceae</taxon>
        <taxon>Cerrena</taxon>
    </lineage>
</organism>
<gene>
    <name evidence="1" type="ORF">QCA50_003649</name>
</gene>
<evidence type="ECO:0000313" key="1">
    <source>
        <dbReference type="EMBL" id="KAK7694073.1"/>
    </source>
</evidence>
<sequence>MLCLFDTSKYFRSYLKEEPICRMVCHWYGVQNNSTLDTSSLFTWEEIYTCLLRKYRKLLGLWASDCSYTGGIMEFRAIGDNGSPGIECATWEPKLIGNSKKVVLQRQERFRVSLSRDCNGQCSIQTHWKILEPGGSVPRFHVFPSSRSSIIAHISGDDMWTYGGFRQPQTVGLPDFPSKGAAWYDTQRQLLNRGKTPLPRPITFRHPDEGSYLYKKSLGLNFPPALTIQYPTTTQTGSSPPSLVLLHFRFRDFRQQDLERGVKSLPGRFYPVRTHHPPLPSFINHSIGTAGWDPRCLEGVWIETYKLSYYRPDLETQVMYLEWVTEEREIRAWKLTGNIFAPRGIVGWNFKVGEIRDHHNSGLASYYGKATTYGAGYTKTLMHLTLRKDVRIIVVIRDYDHIEVTWGSVERVVHNVKRYRIGDTLLT</sequence>
<comment type="caution">
    <text evidence="1">The sequence shown here is derived from an EMBL/GenBank/DDBJ whole genome shotgun (WGS) entry which is preliminary data.</text>
</comment>
<protein>
    <submittedName>
        <fullName evidence="1">Uncharacterized protein</fullName>
    </submittedName>
</protein>
<accession>A0AAW0GL43</accession>
<name>A0AAW0GL43_9APHY</name>